<dbReference type="OrthoDB" id="2015116at2759"/>
<keyword evidence="1" id="KW-1015">Disulfide bond</keyword>
<feature type="compositionally biased region" description="Polar residues" evidence="3">
    <location>
        <begin position="175"/>
        <end position="198"/>
    </location>
</feature>
<keyword evidence="6" id="KW-1185">Reference proteome</keyword>
<dbReference type="EMBL" id="JAFBMS010000080">
    <property type="protein sequence ID" value="KAG9337795.1"/>
    <property type="molecule type" value="Genomic_DNA"/>
</dbReference>
<dbReference type="SMART" id="SM00042">
    <property type="entry name" value="CUB"/>
    <property type="match status" value="1"/>
</dbReference>
<dbReference type="Pfam" id="PF00431">
    <property type="entry name" value="CUB"/>
    <property type="match status" value="1"/>
</dbReference>
<dbReference type="AlphaFoldDB" id="A0A8T2NBP9"/>
<feature type="compositionally biased region" description="Polar residues" evidence="3">
    <location>
        <begin position="332"/>
        <end position="346"/>
    </location>
</feature>
<feature type="compositionally biased region" description="Acidic residues" evidence="3">
    <location>
        <begin position="151"/>
        <end position="160"/>
    </location>
</feature>
<dbReference type="InterPro" id="IPR000859">
    <property type="entry name" value="CUB_dom"/>
</dbReference>
<evidence type="ECO:0000259" key="4">
    <source>
        <dbReference type="PROSITE" id="PS01180"/>
    </source>
</evidence>
<name>A0A8T2NBP9_9TELE</name>
<proteinExistence type="predicted"/>
<feature type="compositionally biased region" description="Basic and acidic residues" evidence="3">
    <location>
        <begin position="136"/>
        <end position="148"/>
    </location>
</feature>
<feature type="compositionally biased region" description="Polar residues" evidence="3">
    <location>
        <begin position="277"/>
        <end position="292"/>
    </location>
</feature>
<dbReference type="CDD" id="cd00041">
    <property type="entry name" value="CUB"/>
    <property type="match status" value="1"/>
</dbReference>
<dbReference type="SUPFAM" id="SSF49854">
    <property type="entry name" value="Spermadhesin, CUB domain"/>
    <property type="match status" value="1"/>
</dbReference>
<feature type="compositionally biased region" description="Basic and acidic residues" evidence="3">
    <location>
        <begin position="234"/>
        <end position="257"/>
    </location>
</feature>
<evidence type="ECO:0000313" key="5">
    <source>
        <dbReference type="EMBL" id="KAG9337795.1"/>
    </source>
</evidence>
<reference evidence="5" key="1">
    <citation type="thesis" date="2021" institute="BYU ScholarsArchive" country="Provo, UT, USA">
        <title>Applications of and Algorithms for Genome Assembly and Genomic Analyses with an Emphasis on Marine Teleosts.</title>
        <authorList>
            <person name="Pickett B.D."/>
        </authorList>
    </citation>
    <scope>NUCLEOTIDE SEQUENCE</scope>
    <source>
        <strain evidence="5">HI-2016</strain>
    </source>
</reference>
<feature type="compositionally biased region" description="Basic and acidic residues" evidence="3">
    <location>
        <begin position="267"/>
        <end position="276"/>
    </location>
</feature>
<evidence type="ECO:0000256" key="1">
    <source>
        <dbReference type="ARBA" id="ARBA00023157"/>
    </source>
</evidence>
<feature type="compositionally biased region" description="Basic and acidic residues" evidence="3">
    <location>
        <begin position="161"/>
        <end position="172"/>
    </location>
</feature>
<evidence type="ECO:0000313" key="6">
    <source>
        <dbReference type="Proteomes" id="UP000824540"/>
    </source>
</evidence>
<accession>A0A8T2NBP9</accession>
<comment type="caution">
    <text evidence="5">The sequence shown here is derived from an EMBL/GenBank/DDBJ whole genome shotgun (WGS) entry which is preliminary data.</text>
</comment>
<organism evidence="5 6">
    <name type="scientific">Albula glossodonta</name>
    <name type="common">roundjaw bonefish</name>
    <dbReference type="NCBI Taxonomy" id="121402"/>
    <lineage>
        <taxon>Eukaryota</taxon>
        <taxon>Metazoa</taxon>
        <taxon>Chordata</taxon>
        <taxon>Craniata</taxon>
        <taxon>Vertebrata</taxon>
        <taxon>Euteleostomi</taxon>
        <taxon>Actinopterygii</taxon>
        <taxon>Neopterygii</taxon>
        <taxon>Teleostei</taxon>
        <taxon>Albuliformes</taxon>
        <taxon>Albulidae</taxon>
        <taxon>Albula</taxon>
    </lineage>
</organism>
<sequence length="555" mass="62044">NHAFYALRSCHRLLHEVSAEFFSPDYLCSNPQLWCNWTIQVHPGMRIRLRLEDYTPADACYLKQDQIHLDESPGSGRHRTLEGCWRDVEYTSDSNTLYVILLIGASQQPTYRGFYARYQAFSPPHYTPPHHSHAGRNRDWGGEGKENLLVDNDDDDDDDEKPVMEQAKRVHDPVLSSTVDPSSLKTDSVTRYPSSEQTLVPKPAEPQPTGPNGSLTKATAASRLHTGENVNPDLTKEADGTPKPESEKTWNDIKSPSDTDGGTGGSKKGDQYKETRTNTSSIEDGDQGQSDKATPLSPVERPSELLDQDPTAGPIHKKPTPPFASSSSPPTMAQTRTLLGDQSSAPQPALQERMPSDKNSSKSGSRNVRKLQVDWNEDAGPGRPPLDDDDPLAYPVEKQVVKNTREDPTKPSAPTLKHQFEVSVEVLLKSSVNDSWDHMARLLMSSLQNMIRDEITSRLPLKSISPIRIKRLTSGVLYIFWLQSEGGRESADAQRYLETGLKRLRFRPVDTRGRQYQASVGYAYSEGEYCFPSLLDSFSSLVLGRVPREQPFIKW</sequence>
<evidence type="ECO:0000256" key="2">
    <source>
        <dbReference type="PROSITE-ProRule" id="PRU00059"/>
    </source>
</evidence>
<evidence type="ECO:0000256" key="3">
    <source>
        <dbReference type="SAM" id="MobiDB-lite"/>
    </source>
</evidence>
<feature type="compositionally biased region" description="Polar residues" evidence="3">
    <location>
        <begin position="210"/>
        <end position="219"/>
    </location>
</feature>
<dbReference type="Proteomes" id="UP000824540">
    <property type="component" value="Unassembled WGS sequence"/>
</dbReference>
<dbReference type="PROSITE" id="PS01180">
    <property type="entry name" value="CUB"/>
    <property type="match status" value="1"/>
</dbReference>
<feature type="domain" description="CUB" evidence="4">
    <location>
        <begin position="10"/>
        <end position="121"/>
    </location>
</feature>
<gene>
    <name evidence="5" type="ORF">JZ751_027597</name>
</gene>
<comment type="caution">
    <text evidence="2">Lacks conserved residue(s) required for the propagation of feature annotation.</text>
</comment>
<protein>
    <recommendedName>
        <fullName evidence="4">CUB domain-containing protein</fullName>
    </recommendedName>
</protein>
<feature type="region of interest" description="Disordered" evidence="3">
    <location>
        <begin position="126"/>
        <end position="392"/>
    </location>
</feature>
<dbReference type="Gene3D" id="2.60.120.290">
    <property type="entry name" value="Spermadhesin, CUB domain"/>
    <property type="match status" value="1"/>
</dbReference>
<feature type="non-terminal residue" evidence="5">
    <location>
        <position position="555"/>
    </location>
</feature>
<dbReference type="InterPro" id="IPR035914">
    <property type="entry name" value="Sperma_CUB_dom_sf"/>
</dbReference>